<sequence>MVISDGTASSPEERLENARREAQTQIASGLIQGAVIAVAGGPAAAAGLQCVHPAEKPMTVHSRFDIASVGKVFTAACCALLAADGELEPDAPFTRYLPEHVLGKSCNITVRDLAMHAGGFDNSKPYDSDDVEIFNRELFGKRPVRPRLEAFEYACSNFILLGKIAERISGTDLDTLARERIWKPLGMDRTQWLPPGDGDDEVEHWFPNRPAGRHNDGTCYLCPFPLGSGSCFSTARDLLLFARDILERGRFPGAYYDLITSCRFAKNGIRRSFGWDMTDSLRPRGLSAGTIFHSGWTGQTLCIDPATKFAAVVLTSRTGDHEEARAGRKRIIEALYGTPPV</sequence>
<keyword evidence="4" id="KW-1185">Reference proteome</keyword>
<name>A0A844G2H1_9BACT</name>
<dbReference type="InterPro" id="IPR012338">
    <property type="entry name" value="Beta-lactam/transpept-like"/>
</dbReference>
<dbReference type="InterPro" id="IPR050789">
    <property type="entry name" value="Diverse_Enzym_Activities"/>
</dbReference>
<dbReference type="Pfam" id="PF00144">
    <property type="entry name" value="Beta-lactamase"/>
    <property type="match status" value="1"/>
</dbReference>
<protein>
    <submittedName>
        <fullName evidence="3">Beta-lactamase family protein</fullName>
    </submittedName>
</protein>
<dbReference type="PANTHER" id="PTHR43283:SF11">
    <property type="entry name" value="BETA-LACTAMASE-RELATED DOMAIN-CONTAINING PROTEIN"/>
    <property type="match status" value="1"/>
</dbReference>
<dbReference type="AlphaFoldDB" id="A0A844G2H1"/>
<evidence type="ECO:0000313" key="4">
    <source>
        <dbReference type="Proteomes" id="UP000435649"/>
    </source>
</evidence>
<dbReference type="InterPro" id="IPR001466">
    <property type="entry name" value="Beta-lactam-related"/>
</dbReference>
<reference evidence="3 4" key="1">
    <citation type="submission" date="2019-08" db="EMBL/GenBank/DDBJ databases">
        <title>In-depth cultivation of the pig gut microbiome towards novel bacterial diversity and tailored functional studies.</title>
        <authorList>
            <person name="Wylensek D."/>
            <person name="Hitch T.C.A."/>
            <person name="Clavel T."/>
        </authorList>
    </citation>
    <scope>NUCLEOTIDE SEQUENCE [LARGE SCALE GENOMIC DNA]</scope>
    <source>
        <strain evidence="3 4">BBE-744-WT-12</strain>
    </source>
</reference>
<keyword evidence="1" id="KW-0378">Hydrolase</keyword>
<evidence type="ECO:0000256" key="1">
    <source>
        <dbReference type="ARBA" id="ARBA00022801"/>
    </source>
</evidence>
<feature type="domain" description="Beta-lactamase-related" evidence="2">
    <location>
        <begin position="25"/>
        <end position="334"/>
    </location>
</feature>
<evidence type="ECO:0000313" key="3">
    <source>
        <dbReference type="EMBL" id="MST96748.1"/>
    </source>
</evidence>
<comment type="caution">
    <text evidence="3">The sequence shown here is derived from an EMBL/GenBank/DDBJ whole genome shotgun (WGS) entry which is preliminary data.</text>
</comment>
<evidence type="ECO:0000259" key="2">
    <source>
        <dbReference type="Pfam" id="PF00144"/>
    </source>
</evidence>
<dbReference type="PANTHER" id="PTHR43283">
    <property type="entry name" value="BETA-LACTAMASE-RELATED"/>
    <property type="match status" value="1"/>
</dbReference>
<accession>A0A844G2H1</accession>
<proteinExistence type="predicted"/>
<dbReference type="RefSeq" id="WP_106052323.1">
    <property type="nucleotide sequence ID" value="NZ_DBFCGB010000034.1"/>
</dbReference>
<dbReference type="Proteomes" id="UP000435649">
    <property type="component" value="Unassembled WGS sequence"/>
</dbReference>
<dbReference type="EMBL" id="VUNS01000005">
    <property type="protein sequence ID" value="MST96748.1"/>
    <property type="molecule type" value="Genomic_DNA"/>
</dbReference>
<organism evidence="3 4">
    <name type="scientific">Victivallis lenta</name>
    <dbReference type="NCBI Taxonomy" id="2606640"/>
    <lineage>
        <taxon>Bacteria</taxon>
        <taxon>Pseudomonadati</taxon>
        <taxon>Lentisphaerota</taxon>
        <taxon>Lentisphaeria</taxon>
        <taxon>Victivallales</taxon>
        <taxon>Victivallaceae</taxon>
        <taxon>Victivallis</taxon>
    </lineage>
</organism>
<dbReference type="Gene3D" id="3.40.710.10">
    <property type="entry name" value="DD-peptidase/beta-lactamase superfamily"/>
    <property type="match status" value="1"/>
</dbReference>
<dbReference type="GO" id="GO:0016787">
    <property type="term" value="F:hydrolase activity"/>
    <property type="evidence" value="ECO:0007669"/>
    <property type="project" value="UniProtKB-KW"/>
</dbReference>
<dbReference type="SUPFAM" id="SSF56601">
    <property type="entry name" value="beta-lactamase/transpeptidase-like"/>
    <property type="match status" value="1"/>
</dbReference>
<gene>
    <name evidence="3" type="ORF">FYJ85_06780</name>
</gene>